<dbReference type="Pfam" id="PF03461">
    <property type="entry name" value="TRCF"/>
    <property type="match status" value="1"/>
</dbReference>
<dbReference type="Pfam" id="PF17757">
    <property type="entry name" value="UvrB_inter"/>
    <property type="match status" value="1"/>
</dbReference>
<dbReference type="InterPro" id="IPR001650">
    <property type="entry name" value="Helicase_C-like"/>
</dbReference>
<dbReference type="SUPFAM" id="SSF143517">
    <property type="entry name" value="TRCF domain-like"/>
    <property type="match status" value="1"/>
</dbReference>
<dbReference type="InterPro" id="IPR004576">
    <property type="entry name" value="Mfd"/>
</dbReference>
<dbReference type="RefSeq" id="WP_074707253.1">
    <property type="nucleotide sequence ID" value="NZ_FNOP01000014.1"/>
</dbReference>
<dbReference type="Pfam" id="PF02559">
    <property type="entry name" value="CarD_TRCF_RID"/>
    <property type="match status" value="1"/>
</dbReference>
<protein>
    <recommendedName>
        <fullName evidence="12 13">Transcription-repair-coupling factor</fullName>
        <shortName evidence="13">TRCF</shortName>
        <ecNumber evidence="13">3.6.4.-</ecNumber>
    </recommendedName>
</protein>
<dbReference type="InterPro" id="IPR037235">
    <property type="entry name" value="TRCF-like_C_D7"/>
</dbReference>
<evidence type="ECO:0000259" key="14">
    <source>
        <dbReference type="PROSITE" id="PS51192"/>
    </source>
</evidence>
<accession>A0A1H2ZCP7</accession>
<dbReference type="InterPro" id="IPR003711">
    <property type="entry name" value="CarD-like/TRCF_RID"/>
</dbReference>
<evidence type="ECO:0000256" key="9">
    <source>
        <dbReference type="ARBA" id="ARBA00023204"/>
    </source>
</evidence>
<dbReference type="EMBL" id="FNOP01000014">
    <property type="protein sequence ID" value="SDX14539.1"/>
    <property type="molecule type" value="Genomic_DNA"/>
</dbReference>
<dbReference type="PANTHER" id="PTHR47964">
    <property type="entry name" value="ATP-DEPENDENT DNA HELICASE HOMOLOG RECG, CHLOROPLASTIC"/>
    <property type="match status" value="1"/>
</dbReference>
<evidence type="ECO:0000313" key="16">
    <source>
        <dbReference type="EMBL" id="SDX14539.1"/>
    </source>
</evidence>
<dbReference type="Gene3D" id="2.40.10.170">
    <property type="match status" value="1"/>
</dbReference>
<keyword evidence="7 13" id="KW-0067">ATP-binding</keyword>
<dbReference type="Gene3D" id="3.30.2060.10">
    <property type="entry name" value="Penicillin-binding protein 1b domain"/>
    <property type="match status" value="1"/>
</dbReference>
<evidence type="ECO:0000256" key="7">
    <source>
        <dbReference type="ARBA" id="ARBA00022840"/>
    </source>
</evidence>
<evidence type="ECO:0000256" key="10">
    <source>
        <dbReference type="ARBA" id="ARBA00061104"/>
    </source>
</evidence>
<dbReference type="InterPro" id="IPR041471">
    <property type="entry name" value="UvrB_inter"/>
</dbReference>
<evidence type="ECO:0000256" key="12">
    <source>
        <dbReference type="ARBA" id="ARBA00070128"/>
    </source>
</evidence>
<evidence type="ECO:0000256" key="2">
    <source>
        <dbReference type="ARBA" id="ARBA00022490"/>
    </source>
</evidence>
<dbReference type="SUPFAM" id="SSF52540">
    <property type="entry name" value="P-loop containing nucleoside triphosphate hydrolases"/>
    <property type="match status" value="4"/>
</dbReference>
<dbReference type="InterPro" id="IPR014001">
    <property type="entry name" value="Helicase_ATP-bd"/>
</dbReference>
<evidence type="ECO:0000259" key="15">
    <source>
        <dbReference type="PROSITE" id="PS51194"/>
    </source>
</evidence>
<evidence type="ECO:0000256" key="5">
    <source>
        <dbReference type="ARBA" id="ARBA00022801"/>
    </source>
</evidence>
<proteinExistence type="inferred from homology"/>
<dbReference type="GO" id="GO:0005524">
    <property type="term" value="F:ATP binding"/>
    <property type="evidence" value="ECO:0007669"/>
    <property type="project" value="UniProtKB-UniRule"/>
</dbReference>
<dbReference type="GO" id="GO:0005737">
    <property type="term" value="C:cytoplasm"/>
    <property type="evidence" value="ECO:0007669"/>
    <property type="project" value="UniProtKB-SubCell"/>
</dbReference>
<dbReference type="SMART" id="SM00982">
    <property type="entry name" value="TRCF"/>
    <property type="match status" value="1"/>
</dbReference>
<comment type="subcellular location">
    <subcellularLocation>
        <location evidence="1 13">Cytoplasm</location>
    </subcellularLocation>
</comment>
<keyword evidence="8 13" id="KW-0238">DNA-binding</keyword>
<dbReference type="PROSITE" id="PS51194">
    <property type="entry name" value="HELICASE_CTER"/>
    <property type="match status" value="1"/>
</dbReference>
<evidence type="ECO:0000256" key="13">
    <source>
        <dbReference type="HAMAP-Rule" id="MF_00969"/>
    </source>
</evidence>
<dbReference type="Pfam" id="PF00271">
    <property type="entry name" value="Helicase_C"/>
    <property type="match status" value="1"/>
</dbReference>
<sequence>MTNTLTKLLQQEKNVREGADLWQKTPGPLQLTGLTGSVKAGFLCALQETVQAAQTLVILTVNRESIRAQRRELAHFYPDLAMRELYPASLIHGQVDTRNEQVMAERAAALEMIVRKEPGIIFATAEAAIQKLPQPESLVRENLKLAVGQEIEQSLVVEKLVKAGYERTEQVDTLGQVAVRGDILDVFPINGKDPVRIEWFDNTIDAMKRFDLDTQRSIGTISQVGIMPLAVPNQEISASLFQYLSADQLAVLDEPVAFFEECKKSWGDNREFADQLLDQETMIQQAGETHLLTVSDLGHPYFPQAPRIHVQVRAMAPYNKNTDLLQKDLKGWLDQGIHPLIMMGTRDKAAGLAESLKGAGLPMAFAGQFQGVPETGGQVFAGSLTNGFYFWDEKWLLLTESDIFGAQKKRRLTKTKGKGPALNYFSDIKAGDYVVHDVQGIGRYMGVETIEVNGVHRDYLQLQYAGGDKLHVPVEQVGLLHKYVGNEGTPPKLSNMGRKDWQKATRKAQKAITILATELLRLYAQRKITPGHAFAPDTHWQKEFEDSFPFEETPDQLKAIAEIKADMEKPVPMERLLCGDVGYGKTEVAIRAAFKAVMDGKQVAVLAPTTVLAQQHLLTFTQRMGSFGVRVEMLSRFRTPKQQREIMERVAEGKIDVLIGTHRILNPDVEFHDLGLLIIDEEQRFGVAQKEKIKQRSAGIDVLTLSATPIPRTLHLALVKGRDMSIIESPPEDRLPVETYVAEYDDGMVREALEREIRRGGRIYYVHNRIEGLSRIAAHLRELVPGITIGLAHGRMTEDELEDVMLGFYQGDFDVLLSTTIIENGLDVPLANTIIIDGAENFGLSQLYQMRGRVGRSSRLAYAYFLYKKDRVLSEVAQKRLQAIRDFTELGAGFKIAMRDLEIRGAGNLLGAEQHGQIAGVGFDLYCRLLEKTINTLQNGGNPDEPVPPDPVIEMKLDAYIPDDYIDNPRYKLELYHRLGDMKYEDRNDLMDEIIDRFGTSPTQVENLWRVAALRDVCRKLRIISVAVRPGEIRLTFDPHSKANPDVLQALIREYVPRATLKMGPQPQFVLKTKGMEEQPLSWLEKNLPRML</sequence>
<keyword evidence="4 13" id="KW-0227">DNA damage</keyword>
<evidence type="ECO:0000313" key="17">
    <source>
        <dbReference type="Proteomes" id="UP000182379"/>
    </source>
</evidence>
<dbReference type="InterPro" id="IPR005118">
    <property type="entry name" value="TRCF_C"/>
</dbReference>
<dbReference type="AlphaFoldDB" id="A0A1H2ZCP7"/>
<evidence type="ECO:0000256" key="6">
    <source>
        <dbReference type="ARBA" id="ARBA00022806"/>
    </source>
</evidence>
<comment type="function">
    <text evidence="13">Couples transcription and DNA repair by recognizing RNA polymerase (RNAP) stalled at DNA lesions. Mediates ATP-dependent release of RNAP and its truncated transcript from the DNA, and recruitment of nucleotide excision repair machinery to the damaged site.</text>
</comment>
<evidence type="ECO:0000256" key="11">
    <source>
        <dbReference type="ARBA" id="ARBA00061399"/>
    </source>
</evidence>
<dbReference type="GO" id="GO:0003678">
    <property type="term" value="F:DNA helicase activity"/>
    <property type="evidence" value="ECO:0007669"/>
    <property type="project" value="TreeGrafter"/>
</dbReference>
<gene>
    <name evidence="13" type="primary">mfd</name>
    <name evidence="16" type="ORF">SAMN05216495_11421</name>
</gene>
<name>A0A1H2ZCP7_ACIFE</name>
<dbReference type="EC" id="3.6.4.-" evidence="13"/>
<dbReference type="Pfam" id="PF00270">
    <property type="entry name" value="DEAD"/>
    <property type="match status" value="1"/>
</dbReference>
<dbReference type="Gene3D" id="3.90.1150.50">
    <property type="entry name" value="Transcription-repair-coupling factor, D7 domain"/>
    <property type="match status" value="1"/>
</dbReference>
<dbReference type="NCBIfam" id="TIGR00580">
    <property type="entry name" value="mfd"/>
    <property type="match status" value="1"/>
</dbReference>
<organism evidence="16 17">
    <name type="scientific">Acidaminococcus fermentans</name>
    <dbReference type="NCBI Taxonomy" id="905"/>
    <lineage>
        <taxon>Bacteria</taxon>
        <taxon>Bacillati</taxon>
        <taxon>Bacillota</taxon>
        <taxon>Negativicutes</taxon>
        <taxon>Acidaminococcales</taxon>
        <taxon>Acidaminococcaceae</taxon>
        <taxon>Acidaminococcus</taxon>
    </lineage>
</organism>
<evidence type="ECO:0000256" key="1">
    <source>
        <dbReference type="ARBA" id="ARBA00004496"/>
    </source>
</evidence>
<dbReference type="Gene3D" id="3.40.50.300">
    <property type="entry name" value="P-loop containing nucleotide triphosphate hydrolases"/>
    <property type="match status" value="2"/>
</dbReference>
<keyword evidence="5 13" id="KW-0378">Hydrolase</keyword>
<dbReference type="PANTHER" id="PTHR47964:SF1">
    <property type="entry name" value="ATP-DEPENDENT DNA HELICASE HOMOLOG RECG, CHLOROPLASTIC"/>
    <property type="match status" value="1"/>
</dbReference>
<dbReference type="SMART" id="SM01058">
    <property type="entry name" value="CarD_TRCF"/>
    <property type="match status" value="1"/>
</dbReference>
<dbReference type="Proteomes" id="UP000182379">
    <property type="component" value="Unassembled WGS sequence"/>
</dbReference>
<dbReference type="SMART" id="SM00487">
    <property type="entry name" value="DEXDc"/>
    <property type="match status" value="1"/>
</dbReference>
<keyword evidence="9 13" id="KW-0234">DNA repair</keyword>
<dbReference type="CDD" id="cd17991">
    <property type="entry name" value="DEXHc_TRCF"/>
    <property type="match status" value="1"/>
</dbReference>
<evidence type="ECO:0000256" key="4">
    <source>
        <dbReference type="ARBA" id="ARBA00022763"/>
    </source>
</evidence>
<dbReference type="GO" id="GO:0003684">
    <property type="term" value="F:damaged DNA binding"/>
    <property type="evidence" value="ECO:0007669"/>
    <property type="project" value="InterPro"/>
</dbReference>
<dbReference type="GO" id="GO:0000716">
    <property type="term" value="P:transcription-coupled nucleotide-excision repair, DNA damage recognition"/>
    <property type="evidence" value="ECO:0007669"/>
    <property type="project" value="UniProtKB-UniRule"/>
</dbReference>
<dbReference type="InterPro" id="IPR047112">
    <property type="entry name" value="RecG/Mfd"/>
</dbReference>
<comment type="similarity">
    <text evidence="10 13">In the N-terminal section; belongs to the UvrB family.</text>
</comment>
<evidence type="ECO:0000256" key="8">
    <source>
        <dbReference type="ARBA" id="ARBA00023125"/>
    </source>
</evidence>
<dbReference type="HAMAP" id="MF_00969">
    <property type="entry name" value="TRCF"/>
    <property type="match status" value="1"/>
</dbReference>
<feature type="domain" description="Helicase C-terminal" evidence="15">
    <location>
        <begin position="748"/>
        <end position="902"/>
    </location>
</feature>
<dbReference type="InterPro" id="IPR036101">
    <property type="entry name" value="CarD-like/TRCF_RID_sf"/>
</dbReference>
<keyword evidence="3 13" id="KW-0547">Nucleotide-binding</keyword>
<dbReference type="FunFam" id="3.40.50.300:FF:000546">
    <property type="entry name" value="Transcription-repair-coupling factor"/>
    <property type="match status" value="1"/>
</dbReference>
<dbReference type="SUPFAM" id="SSF141259">
    <property type="entry name" value="CarD-like"/>
    <property type="match status" value="1"/>
</dbReference>
<dbReference type="Gene3D" id="3.40.50.11180">
    <property type="match status" value="1"/>
</dbReference>
<comment type="similarity">
    <text evidence="11 13">In the C-terminal section; belongs to the helicase family. RecG subfamily.</text>
</comment>
<dbReference type="PROSITE" id="PS51192">
    <property type="entry name" value="HELICASE_ATP_BIND_1"/>
    <property type="match status" value="1"/>
</dbReference>
<dbReference type="InterPro" id="IPR011545">
    <property type="entry name" value="DEAD/DEAH_box_helicase_dom"/>
</dbReference>
<keyword evidence="6" id="KW-0347">Helicase</keyword>
<dbReference type="GO" id="GO:0016787">
    <property type="term" value="F:hydrolase activity"/>
    <property type="evidence" value="ECO:0007669"/>
    <property type="project" value="UniProtKB-KW"/>
</dbReference>
<dbReference type="InterPro" id="IPR027417">
    <property type="entry name" value="P-loop_NTPase"/>
</dbReference>
<feature type="domain" description="Helicase ATP-binding" evidence="14">
    <location>
        <begin position="566"/>
        <end position="727"/>
    </location>
</feature>
<comment type="caution">
    <text evidence="16">The sequence shown here is derived from an EMBL/GenBank/DDBJ whole genome shotgun (WGS) entry which is preliminary data.</text>
</comment>
<evidence type="ECO:0000256" key="3">
    <source>
        <dbReference type="ARBA" id="ARBA00022741"/>
    </source>
</evidence>
<reference evidence="16 17" key="1">
    <citation type="submission" date="2016-10" db="EMBL/GenBank/DDBJ databases">
        <authorList>
            <person name="Varghese N."/>
            <person name="Submissions S."/>
        </authorList>
    </citation>
    <scope>NUCLEOTIDE SEQUENCE [LARGE SCALE GENOMIC DNA]</scope>
    <source>
        <strain evidence="16 17">WCC6</strain>
    </source>
</reference>
<keyword evidence="2 13" id="KW-0963">Cytoplasm</keyword>
<dbReference type="GO" id="GO:0006355">
    <property type="term" value="P:regulation of DNA-templated transcription"/>
    <property type="evidence" value="ECO:0007669"/>
    <property type="project" value="UniProtKB-UniRule"/>
</dbReference>
<dbReference type="SMART" id="SM00490">
    <property type="entry name" value="HELICc"/>
    <property type="match status" value="1"/>
</dbReference>